<dbReference type="HOGENOM" id="CLU_162755_1_0_6"/>
<reference evidence="2 3" key="1">
    <citation type="journal article" date="2005" name="Nucleic Acids Res.">
        <title>Genomic blueprint of Hahella chejuensis, a marine microbe producing an algicidal agent.</title>
        <authorList>
            <person name="Jeong H."/>
            <person name="Yim J.H."/>
            <person name="Lee C."/>
            <person name="Choi S.-H."/>
            <person name="Park Y.K."/>
            <person name="Yoon S.H."/>
            <person name="Hur C.-G."/>
            <person name="Kang H.-Y."/>
            <person name="Kim D."/>
            <person name="Lee H.H."/>
            <person name="Park K.H."/>
            <person name="Park S.-H."/>
            <person name="Park H.-S."/>
            <person name="Lee H.K."/>
            <person name="Oh T.K."/>
            <person name="Kim J.F."/>
        </authorList>
    </citation>
    <scope>NUCLEOTIDE SEQUENCE [LARGE SCALE GENOMIC DNA]</scope>
    <source>
        <strain evidence="2 3">KCTC 2396</strain>
    </source>
</reference>
<name>Q2SQV2_HAHCH</name>
<dbReference type="EMBL" id="CP000155">
    <property type="protein sequence ID" value="ABC26972.1"/>
    <property type="molecule type" value="Genomic_DNA"/>
</dbReference>
<evidence type="ECO:0000313" key="3">
    <source>
        <dbReference type="Proteomes" id="UP000000238"/>
    </source>
</evidence>
<accession>Q2SQV2</accession>
<keyword evidence="3" id="KW-1185">Reference proteome</keyword>
<dbReference type="Pfam" id="PF11137">
    <property type="entry name" value="DUF2909"/>
    <property type="match status" value="1"/>
</dbReference>
<feature type="transmembrane region" description="Helical" evidence="1">
    <location>
        <begin position="45"/>
        <end position="65"/>
    </location>
</feature>
<dbReference type="AlphaFoldDB" id="Q2SQV2"/>
<evidence type="ECO:0000256" key="1">
    <source>
        <dbReference type="SAM" id="Phobius"/>
    </source>
</evidence>
<dbReference type="InterPro" id="IPR021313">
    <property type="entry name" value="DUF2909"/>
</dbReference>
<keyword evidence="1" id="KW-0472">Membrane</keyword>
<dbReference type="KEGG" id="hch:HCH_00050"/>
<dbReference type="NCBIfam" id="NF033233">
    <property type="entry name" value="twin_helix"/>
    <property type="match status" value="1"/>
</dbReference>
<sequence length="76" mass="8395">MVRKNKREPMKILVLLLLTGAVVSLFSGLFFLVKDDSTSKRTAKALTYRVGFSVALIVVLLALLFSGHLQLNPTPH</sequence>
<evidence type="ECO:0008006" key="4">
    <source>
        <dbReference type="Google" id="ProtNLM"/>
    </source>
</evidence>
<keyword evidence="1" id="KW-1133">Transmembrane helix</keyword>
<dbReference type="Proteomes" id="UP000000238">
    <property type="component" value="Chromosome"/>
</dbReference>
<gene>
    <name evidence="2" type="ordered locus">HCH_00050</name>
</gene>
<dbReference type="STRING" id="349521.HCH_00050"/>
<protein>
    <recommendedName>
        <fullName evidence="4">Twin transmembrane helix small protein</fullName>
    </recommendedName>
</protein>
<feature type="transmembrane region" description="Helical" evidence="1">
    <location>
        <begin position="12"/>
        <end position="33"/>
    </location>
</feature>
<proteinExistence type="predicted"/>
<evidence type="ECO:0000313" key="2">
    <source>
        <dbReference type="EMBL" id="ABC26972.1"/>
    </source>
</evidence>
<keyword evidence="1" id="KW-0812">Transmembrane</keyword>
<organism evidence="2 3">
    <name type="scientific">Hahella chejuensis (strain KCTC 2396)</name>
    <dbReference type="NCBI Taxonomy" id="349521"/>
    <lineage>
        <taxon>Bacteria</taxon>
        <taxon>Pseudomonadati</taxon>
        <taxon>Pseudomonadota</taxon>
        <taxon>Gammaproteobacteria</taxon>
        <taxon>Oceanospirillales</taxon>
        <taxon>Hahellaceae</taxon>
        <taxon>Hahella</taxon>
    </lineage>
</organism>